<reference evidence="1 2" key="1">
    <citation type="submission" date="2019-10" db="EMBL/GenBank/DDBJ databases">
        <title>Lysobacter alkalisoli sp. nov., isolated from saline-alkaline soil.</title>
        <authorList>
            <person name="Sun J.-Q."/>
        </authorList>
    </citation>
    <scope>NUCLEOTIDE SEQUENCE [LARGE SCALE GENOMIC DNA]</scope>
    <source>
        <strain evidence="1 2">KCTC 42381</strain>
    </source>
</reference>
<organism evidence="1 2">
    <name type="scientific">Marilutibacter maris</name>
    <dbReference type="NCBI Taxonomy" id="1605891"/>
    <lineage>
        <taxon>Bacteria</taxon>
        <taxon>Pseudomonadati</taxon>
        <taxon>Pseudomonadota</taxon>
        <taxon>Gammaproteobacteria</taxon>
        <taxon>Lysobacterales</taxon>
        <taxon>Lysobacteraceae</taxon>
        <taxon>Marilutibacter</taxon>
    </lineage>
</organism>
<dbReference type="GO" id="GO:0009432">
    <property type="term" value="P:SOS response"/>
    <property type="evidence" value="ECO:0007669"/>
    <property type="project" value="TreeGrafter"/>
</dbReference>
<dbReference type="EMBL" id="VICD02000016">
    <property type="protein sequence ID" value="KAB8198518.1"/>
    <property type="molecule type" value="Genomic_DNA"/>
</dbReference>
<dbReference type="PANTHER" id="PTHR21621:SF0">
    <property type="entry name" value="BETA-CITRYLGLUTAMATE SYNTHASE B-RELATED"/>
    <property type="match status" value="1"/>
</dbReference>
<name>A0A508B523_9GAMM</name>
<comment type="caution">
    <text evidence="1">The sequence shown here is derived from an EMBL/GenBank/DDBJ whole genome shotgun (WGS) entry which is preliminary data.</text>
</comment>
<dbReference type="GO" id="GO:0005737">
    <property type="term" value="C:cytoplasm"/>
    <property type="evidence" value="ECO:0007669"/>
    <property type="project" value="TreeGrafter"/>
</dbReference>
<evidence type="ECO:0000313" key="2">
    <source>
        <dbReference type="Proteomes" id="UP000320431"/>
    </source>
</evidence>
<dbReference type="SUPFAM" id="SSF56059">
    <property type="entry name" value="Glutathione synthetase ATP-binding domain-like"/>
    <property type="match status" value="1"/>
</dbReference>
<proteinExistence type="predicted"/>
<dbReference type="Proteomes" id="UP000320431">
    <property type="component" value="Unassembled WGS sequence"/>
</dbReference>
<dbReference type="NCBIfam" id="NF038074">
    <property type="entry name" value="fam_STM4014"/>
    <property type="match status" value="1"/>
</dbReference>
<dbReference type="InterPro" id="IPR047778">
    <property type="entry name" value="STM4014-like"/>
</dbReference>
<dbReference type="Gene3D" id="3.30.470.20">
    <property type="entry name" value="ATP-grasp fold, B domain"/>
    <property type="match status" value="1"/>
</dbReference>
<dbReference type="RefSeq" id="WP_141480978.1">
    <property type="nucleotide sequence ID" value="NZ_VICD02000016.1"/>
</dbReference>
<accession>A0A508B523</accession>
<protein>
    <recommendedName>
        <fullName evidence="3">ATP-grasp domain-containing protein</fullName>
    </recommendedName>
</protein>
<dbReference type="GO" id="GO:0018169">
    <property type="term" value="F:ribosomal S6-glutamic acid ligase activity"/>
    <property type="evidence" value="ECO:0007669"/>
    <property type="project" value="TreeGrafter"/>
</dbReference>
<evidence type="ECO:0000313" key="1">
    <source>
        <dbReference type="EMBL" id="KAB8198518.1"/>
    </source>
</evidence>
<sequence length="371" mass="39909">MIGPRSSRRIAGMQAALRARGLPAAVVVDYADLLTAAIRLETVLAGHPDALVKLESPGEAPALHDALVRRGWELAGGPGAPPAPLQHGELAHQQYWSAGFTAVLAAMPADARYLNSPAELSLMTDKLACQQRLADAGVEVPPLFGAIAGHDQLHSRLDTHACDSVFIKARYGSSGAGVLAYRRNRAGREVATGPIELVVDGGRTRLFNSLRQRRYEDRAQIARLVDALAHQGAYVERWIPKPTVPDAEGGHFDIRAVALDGRPRQRIARCSRGPLTNLHLGNRRLPVDACLDPRGQGSLESAVARAAAAFPSSRMIGFDLIVRGPRAWVLEANGFGDLLLDVRHDGRSVYQDQARLGLRTAPRSLGEPAHV</sequence>
<dbReference type="AlphaFoldDB" id="A0A508B523"/>
<gene>
    <name evidence="1" type="ORF">FKV24_001685</name>
</gene>
<dbReference type="PANTHER" id="PTHR21621">
    <property type="entry name" value="RIBOSOMAL PROTEIN S6 MODIFICATION PROTEIN"/>
    <property type="match status" value="1"/>
</dbReference>
<evidence type="ECO:0008006" key="3">
    <source>
        <dbReference type="Google" id="ProtNLM"/>
    </source>
</evidence>